<dbReference type="InterPro" id="IPR000515">
    <property type="entry name" value="MetI-like"/>
</dbReference>
<comment type="subcellular location">
    <subcellularLocation>
        <location evidence="1 7">Cell membrane</location>
        <topology evidence="1 7">Multi-pass membrane protein</topology>
    </subcellularLocation>
</comment>
<dbReference type="InterPro" id="IPR051393">
    <property type="entry name" value="ABC_transporter_permease"/>
</dbReference>
<feature type="transmembrane region" description="Helical" evidence="7">
    <location>
        <begin position="99"/>
        <end position="120"/>
    </location>
</feature>
<feature type="transmembrane region" description="Helical" evidence="7">
    <location>
        <begin position="288"/>
        <end position="312"/>
    </location>
</feature>
<dbReference type="PANTHER" id="PTHR30193:SF37">
    <property type="entry name" value="INNER MEMBRANE ABC TRANSPORTER PERMEASE PROTEIN YCJO"/>
    <property type="match status" value="1"/>
</dbReference>
<feature type="transmembrane region" description="Helical" evidence="7">
    <location>
        <begin position="231"/>
        <end position="253"/>
    </location>
</feature>
<keyword evidence="6 7" id="KW-0472">Membrane</keyword>
<evidence type="ECO:0000313" key="9">
    <source>
        <dbReference type="EMBL" id="MET4635182.1"/>
    </source>
</evidence>
<dbReference type="SUPFAM" id="SSF161098">
    <property type="entry name" value="MetI-like"/>
    <property type="match status" value="1"/>
</dbReference>
<feature type="domain" description="ABC transmembrane type-1" evidence="8">
    <location>
        <begin position="95"/>
        <end position="309"/>
    </location>
</feature>
<reference evidence="9 10" key="1">
    <citation type="submission" date="2024-06" db="EMBL/GenBank/DDBJ databases">
        <title>Sorghum-associated microbial communities from plants grown in Nebraska, USA.</title>
        <authorList>
            <person name="Schachtman D."/>
        </authorList>
    </citation>
    <scope>NUCLEOTIDE SEQUENCE [LARGE SCALE GENOMIC DNA]</scope>
    <source>
        <strain evidence="9 10">3207</strain>
    </source>
</reference>
<dbReference type="CDD" id="cd06261">
    <property type="entry name" value="TM_PBP2"/>
    <property type="match status" value="1"/>
</dbReference>
<evidence type="ECO:0000313" key="10">
    <source>
        <dbReference type="Proteomes" id="UP001549321"/>
    </source>
</evidence>
<keyword evidence="9" id="KW-0762">Sugar transport</keyword>
<dbReference type="Pfam" id="PF00528">
    <property type="entry name" value="BPD_transp_1"/>
    <property type="match status" value="1"/>
</dbReference>
<protein>
    <submittedName>
        <fullName evidence="9">Multiple sugar transport system permease protein</fullName>
    </submittedName>
</protein>
<dbReference type="EMBL" id="JBEPSM010000002">
    <property type="protein sequence ID" value="MET4635182.1"/>
    <property type="molecule type" value="Genomic_DNA"/>
</dbReference>
<comment type="caution">
    <text evidence="9">The sequence shown here is derived from an EMBL/GenBank/DDBJ whole genome shotgun (WGS) entry which is preliminary data.</text>
</comment>
<feature type="transmembrane region" description="Helical" evidence="7">
    <location>
        <begin position="38"/>
        <end position="57"/>
    </location>
</feature>
<comment type="similarity">
    <text evidence="7">Belongs to the binding-protein-dependent transport system permease family.</text>
</comment>
<evidence type="ECO:0000256" key="3">
    <source>
        <dbReference type="ARBA" id="ARBA00022475"/>
    </source>
</evidence>
<dbReference type="PANTHER" id="PTHR30193">
    <property type="entry name" value="ABC TRANSPORTER PERMEASE PROTEIN"/>
    <property type="match status" value="1"/>
</dbReference>
<feature type="transmembrane region" description="Helical" evidence="7">
    <location>
        <begin position="183"/>
        <end position="210"/>
    </location>
</feature>
<evidence type="ECO:0000256" key="5">
    <source>
        <dbReference type="ARBA" id="ARBA00022989"/>
    </source>
</evidence>
<proteinExistence type="inferred from homology"/>
<feature type="transmembrane region" description="Helical" evidence="7">
    <location>
        <begin position="132"/>
        <end position="151"/>
    </location>
</feature>
<keyword evidence="4 7" id="KW-0812">Transmembrane</keyword>
<evidence type="ECO:0000256" key="2">
    <source>
        <dbReference type="ARBA" id="ARBA00022448"/>
    </source>
</evidence>
<name>A0ABV2R1N3_9HYPH</name>
<accession>A0ABV2R1N3</accession>
<keyword evidence="10" id="KW-1185">Reference proteome</keyword>
<evidence type="ECO:0000256" key="6">
    <source>
        <dbReference type="ARBA" id="ARBA00023136"/>
    </source>
</evidence>
<dbReference type="Gene3D" id="1.10.3720.10">
    <property type="entry name" value="MetI-like"/>
    <property type="match status" value="1"/>
</dbReference>
<dbReference type="InterPro" id="IPR035906">
    <property type="entry name" value="MetI-like_sf"/>
</dbReference>
<evidence type="ECO:0000256" key="4">
    <source>
        <dbReference type="ARBA" id="ARBA00022692"/>
    </source>
</evidence>
<organism evidence="9 10">
    <name type="scientific">Kaistia defluvii</name>
    <dbReference type="NCBI Taxonomy" id="410841"/>
    <lineage>
        <taxon>Bacteria</taxon>
        <taxon>Pseudomonadati</taxon>
        <taxon>Pseudomonadota</taxon>
        <taxon>Alphaproteobacteria</taxon>
        <taxon>Hyphomicrobiales</taxon>
        <taxon>Kaistiaceae</taxon>
        <taxon>Kaistia</taxon>
    </lineage>
</organism>
<dbReference type="PROSITE" id="PS50928">
    <property type="entry name" value="ABC_TM1"/>
    <property type="match status" value="1"/>
</dbReference>
<gene>
    <name evidence="9" type="ORF">ABIE08_003128</name>
</gene>
<keyword evidence="3" id="KW-1003">Cell membrane</keyword>
<sequence>MALSSSKAGSASEVGVGGAVPRAKTPSNGKIGRASAPYLLILPSILFAFWIIGYPIYDMANMSVHAVNRFGKTAAFNDFANYQRLFSHQLFIGCLIRTLVWTVFVVGGTVLLSVPIALILNEKFFGRTLARIIIMLPWAVSLTMTGIVWRWSLNGQFGMVNATLSNFGLQDTPVEWLATSTTAFPILIAIGILVSIPFTVTVILGGLSSLQADVFEAAKIDGATAWQRFRYLTLPLIRPFLNIVLVLNFIYVFNSFPLIWVMTQGDPANSTDILVTWLYKLAFRYGELGIASALSIVMFAILLALTMVYAALAMRNERSTA</sequence>
<evidence type="ECO:0000256" key="7">
    <source>
        <dbReference type="RuleBase" id="RU363032"/>
    </source>
</evidence>
<dbReference type="Proteomes" id="UP001549321">
    <property type="component" value="Unassembled WGS sequence"/>
</dbReference>
<evidence type="ECO:0000256" key="1">
    <source>
        <dbReference type="ARBA" id="ARBA00004651"/>
    </source>
</evidence>
<keyword evidence="5 7" id="KW-1133">Transmembrane helix</keyword>
<keyword evidence="2 7" id="KW-0813">Transport</keyword>
<evidence type="ECO:0000259" key="8">
    <source>
        <dbReference type="PROSITE" id="PS50928"/>
    </source>
</evidence>